<evidence type="ECO:0000313" key="2">
    <source>
        <dbReference type="Proteomes" id="UP000297318"/>
    </source>
</evidence>
<organism evidence="1 2">
    <name type="scientific">Serinibacter arcticus</name>
    <dbReference type="NCBI Taxonomy" id="1655435"/>
    <lineage>
        <taxon>Bacteria</taxon>
        <taxon>Bacillati</taxon>
        <taxon>Actinomycetota</taxon>
        <taxon>Actinomycetes</taxon>
        <taxon>Micrococcales</taxon>
        <taxon>Beutenbergiaceae</taxon>
        <taxon>Serinibacter</taxon>
    </lineage>
</organism>
<dbReference type="EMBL" id="RHPJ01000002">
    <property type="protein sequence ID" value="TGO05444.1"/>
    <property type="molecule type" value="Genomic_DNA"/>
</dbReference>
<dbReference type="OrthoDB" id="4833084at2"/>
<sequence length="191" mass="20660">MSRRRYTPGAVGTGVALLGVVLLAGVQEANREVIPTVATTIRGTAGEEVTAGGTVVEVGEAWSTTVVEQTDDITDEVERAETPVSWLVVRVSWSGQREPSAVPQYAWRDADGVEYSPSDRYGFRYQEAQPGEWWHEDVLFEVPVAAATAGTLRLLPEGRDWALPMEVGEITVPDVVAVDEVVLLPTEPGRG</sequence>
<dbReference type="Proteomes" id="UP000297318">
    <property type="component" value="Unassembled WGS sequence"/>
</dbReference>
<keyword evidence="2" id="KW-1185">Reference proteome</keyword>
<evidence type="ECO:0008006" key="3">
    <source>
        <dbReference type="Google" id="ProtNLM"/>
    </source>
</evidence>
<accession>A0A4Z1E0L8</accession>
<comment type="caution">
    <text evidence="1">The sequence shown here is derived from an EMBL/GenBank/DDBJ whole genome shotgun (WGS) entry which is preliminary data.</text>
</comment>
<name>A0A4Z1E0L8_9MICO</name>
<dbReference type="AlphaFoldDB" id="A0A4Z1E0L8"/>
<protein>
    <recommendedName>
        <fullName evidence="3">DUF4352 domain-containing protein</fullName>
    </recommendedName>
</protein>
<evidence type="ECO:0000313" key="1">
    <source>
        <dbReference type="EMBL" id="TGO05444.1"/>
    </source>
</evidence>
<gene>
    <name evidence="1" type="ORF">SERN_1448</name>
</gene>
<reference evidence="1 2" key="1">
    <citation type="submission" date="2018-11" db="EMBL/GenBank/DDBJ databases">
        <title>Complete genome sequencing of the Actinobacteria Serinibacter sp. K3-2.</title>
        <authorList>
            <person name="Rakitin A.L."/>
            <person name="Beletsky A.V."/>
            <person name="Mardanov A.V."/>
            <person name="Ravin N.V."/>
            <person name="Gromova A.S."/>
            <person name="Filippova S.N."/>
            <person name="Gal'Chenko V.F."/>
        </authorList>
    </citation>
    <scope>NUCLEOTIDE SEQUENCE [LARGE SCALE GENOMIC DNA]</scope>
    <source>
        <strain evidence="1 2">K3-2</strain>
    </source>
</reference>
<proteinExistence type="predicted"/>
<dbReference type="RefSeq" id="WP_135849448.1">
    <property type="nucleotide sequence ID" value="NZ_RHPJ01000002.1"/>
</dbReference>